<organism evidence="6 7">
    <name type="scientific">Aphanomyces stellatus</name>
    <dbReference type="NCBI Taxonomy" id="120398"/>
    <lineage>
        <taxon>Eukaryota</taxon>
        <taxon>Sar</taxon>
        <taxon>Stramenopiles</taxon>
        <taxon>Oomycota</taxon>
        <taxon>Saprolegniomycetes</taxon>
        <taxon>Saprolegniales</taxon>
        <taxon>Verrucalvaceae</taxon>
        <taxon>Aphanomyces</taxon>
    </lineage>
</organism>
<dbReference type="OrthoDB" id="68415at2759"/>
<dbReference type="EMBL" id="CAADRA010007460">
    <property type="protein sequence ID" value="VFU01290.1"/>
    <property type="molecule type" value="Genomic_DNA"/>
</dbReference>
<sequence length="210" mass="22537">MLAAFPTTPIPSSCLVMGVAPDQPVFVFGWTNFLCPATWLHQTSVMSPNQLQHPTLLKSLADIDACIVQLLTQARAMGAAAIFLVCDDSLSAMEQLCGTFFPRCAALFQASTDIVLVANEPNVMASIYSDRLSTPQSTLFRRATPFSVFGLPSLHASCLSMPASALVTTKIVCSPYAHPTLDQLSHQLQVLGQGLLDVVARHPTAMTMSL</sequence>
<keyword evidence="7" id="KW-1185">Reference proteome</keyword>
<protein>
    <submittedName>
        <fullName evidence="4">Aste57867_10848 protein</fullName>
    </submittedName>
    <submittedName>
        <fullName evidence="5">Aste57867_24653 protein</fullName>
    </submittedName>
    <submittedName>
        <fullName evidence="6">Aste57867_24655 protein</fullName>
    </submittedName>
</protein>
<dbReference type="Proteomes" id="UP000332933">
    <property type="component" value="Unassembled WGS sequence"/>
</dbReference>
<evidence type="ECO:0000313" key="7">
    <source>
        <dbReference type="Proteomes" id="UP000332933"/>
    </source>
</evidence>
<proteinExistence type="predicted"/>
<reference evidence="6 7" key="1">
    <citation type="submission" date="2019-03" db="EMBL/GenBank/DDBJ databases">
        <authorList>
            <person name="Gaulin E."/>
            <person name="Dumas B."/>
        </authorList>
    </citation>
    <scope>NUCLEOTIDE SEQUENCE [LARGE SCALE GENOMIC DNA]</scope>
    <source>
        <strain evidence="6">CBS 568.67</strain>
    </source>
</reference>
<evidence type="ECO:0000313" key="6">
    <source>
        <dbReference type="EMBL" id="VFU01292.1"/>
    </source>
</evidence>
<dbReference type="AlphaFoldDB" id="A0A485LR05"/>
<reference evidence="1" key="2">
    <citation type="submission" date="2019-06" db="EMBL/GenBank/DDBJ databases">
        <title>Genomics analysis of Aphanomyces spp. identifies a new class of oomycete effector associated with host adaptation.</title>
        <authorList>
            <person name="Gaulin E."/>
        </authorList>
    </citation>
    <scope>NUCLEOTIDE SEQUENCE</scope>
    <source>
        <strain evidence="1">CBS 578.67</strain>
    </source>
</reference>
<dbReference type="EMBL" id="VJMH01007434">
    <property type="protein sequence ID" value="KAF0683221.1"/>
    <property type="molecule type" value="Genomic_DNA"/>
</dbReference>
<dbReference type="EMBL" id="CAADRA010007460">
    <property type="protein sequence ID" value="VFU01292.1"/>
    <property type="molecule type" value="Genomic_DNA"/>
</dbReference>
<dbReference type="EMBL" id="VJMH01005234">
    <property type="protein sequence ID" value="KAF0698521.1"/>
    <property type="molecule type" value="Genomic_DNA"/>
</dbReference>
<gene>
    <name evidence="6" type="primary">Aste57867_24655</name>
    <name evidence="4" type="synonym">Aste57867_10848</name>
    <name evidence="5" type="synonym">Aste57867_24653</name>
    <name evidence="3" type="ORF">As57867_010808</name>
    <name evidence="1" type="ORF">As57867_024575</name>
    <name evidence="2" type="ORF">As57867_024577</name>
    <name evidence="4" type="ORF">ASTE57867_10848</name>
    <name evidence="5" type="ORF">ASTE57867_24653</name>
    <name evidence="6" type="ORF">ASTE57867_24655</name>
</gene>
<evidence type="ECO:0000313" key="5">
    <source>
        <dbReference type="EMBL" id="VFU01290.1"/>
    </source>
</evidence>
<name>A0A485LR05_9STRA</name>
<evidence type="ECO:0000313" key="4">
    <source>
        <dbReference type="EMBL" id="VFT87716.1"/>
    </source>
</evidence>
<dbReference type="EMBL" id="CAADRA010005255">
    <property type="protein sequence ID" value="VFT87716.1"/>
    <property type="molecule type" value="Genomic_DNA"/>
</dbReference>
<evidence type="ECO:0000313" key="1">
    <source>
        <dbReference type="EMBL" id="KAF0683221.1"/>
    </source>
</evidence>
<evidence type="ECO:0000313" key="3">
    <source>
        <dbReference type="EMBL" id="KAF0698521.1"/>
    </source>
</evidence>
<accession>A0A485LR05</accession>
<dbReference type="EMBL" id="VJMH01007434">
    <property type="protein sequence ID" value="KAF0683223.1"/>
    <property type="molecule type" value="Genomic_DNA"/>
</dbReference>
<evidence type="ECO:0000313" key="2">
    <source>
        <dbReference type="EMBL" id="KAF0683223.1"/>
    </source>
</evidence>